<evidence type="ECO:0000313" key="3">
    <source>
        <dbReference type="Proteomes" id="UP000566663"/>
    </source>
</evidence>
<protein>
    <submittedName>
        <fullName evidence="2">O-antigen ligase</fullName>
    </submittedName>
</protein>
<dbReference type="AlphaFoldDB" id="A0A7W8HXR9"/>
<feature type="transmembrane region" description="Helical" evidence="1">
    <location>
        <begin position="7"/>
        <end position="37"/>
    </location>
</feature>
<keyword evidence="1" id="KW-0812">Transmembrane</keyword>
<evidence type="ECO:0000313" key="2">
    <source>
        <dbReference type="EMBL" id="MBB5291876.1"/>
    </source>
</evidence>
<organism evidence="2 3">
    <name type="scientific">Brevundimonas basaltis</name>
    <dbReference type="NCBI Taxonomy" id="472166"/>
    <lineage>
        <taxon>Bacteria</taxon>
        <taxon>Pseudomonadati</taxon>
        <taxon>Pseudomonadota</taxon>
        <taxon>Alphaproteobacteria</taxon>
        <taxon>Caulobacterales</taxon>
        <taxon>Caulobacteraceae</taxon>
        <taxon>Brevundimonas</taxon>
    </lineage>
</organism>
<accession>A0A7W8HXR9</accession>
<sequence>MRWALGFFTLCLVLAIVRAALIALAIATALALLFFFATRPRETLLFMSVFVVTGLATARPALFIVVLGIVAVAVVLAGWKRKPVPSPSFSEKRLR</sequence>
<gene>
    <name evidence="2" type="ORF">HNQ67_001390</name>
</gene>
<keyword evidence="3" id="KW-1185">Reference proteome</keyword>
<proteinExistence type="predicted"/>
<evidence type="ECO:0000256" key="1">
    <source>
        <dbReference type="SAM" id="Phobius"/>
    </source>
</evidence>
<keyword evidence="1" id="KW-0472">Membrane</keyword>
<reference evidence="2 3" key="1">
    <citation type="submission" date="2020-08" db="EMBL/GenBank/DDBJ databases">
        <title>Genomic Encyclopedia of Type Strains, Phase IV (KMG-IV): sequencing the most valuable type-strain genomes for metagenomic binning, comparative biology and taxonomic classification.</title>
        <authorList>
            <person name="Goeker M."/>
        </authorList>
    </citation>
    <scope>NUCLEOTIDE SEQUENCE [LARGE SCALE GENOMIC DNA]</scope>
    <source>
        <strain evidence="2 3">DSM 25335</strain>
    </source>
</reference>
<keyword evidence="2" id="KW-0436">Ligase</keyword>
<dbReference type="GO" id="GO:0016874">
    <property type="term" value="F:ligase activity"/>
    <property type="evidence" value="ECO:0007669"/>
    <property type="project" value="UniProtKB-KW"/>
</dbReference>
<feature type="transmembrane region" description="Helical" evidence="1">
    <location>
        <begin position="57"/>
        <end position="79"/>
    </location>
</feature>
<comment type="caution">
    <text evidence="2">The sequence shown here is derived from an EMBL/GenBank/DDBJ whole genome shotgun (WGS) entry which is preliminary data.</text>
</comment>
<dbReference type="RefSeq" id="WP_183253696.1">
    <property type="nucleotide sequence ID" value="NZ_BAAAFF010000005.1"/>
</dbReference>
<name>A0A7W8HXR9_9CAUL</name>
<dbReference type="EMBL" id="JACHFZ010000002">
    <property type="protein sequence ID" value="MBB5291876.1"/>
    <property type="molecule type" value="Genomic_DNA"/>
</dbReference>
<dbReference type="Proteomes" id="UP000566663">
    <property type="component" value="Unassembled WGS sequence"/>
</dbReference>
<keyword evidence="1" id="KW-1133">Transmembrane helix</keyword>